<proteinExistence type="predicted"/>
<evidence type="ECO:0000256" key="4">
    <source>
        <dbReference type="ARBA" id="ARBA00023136"/>
    </source>
</evidence>
<feature type="transmembrane region" description="Helical" evidence="5">
    <location>
        <begin position="66"/>
        <end position="86"/>
    </location>
</feature>
<feature type="transmembrane region" description="Helical" evidence="5">
    <location>
        <begin position="33"/>
        <end position="54"/>
    </location>
</feature>
<organism evidence="7 8">
    <name type="scientific">Caballeronia udeis</name>
    <dbReference type="NCBI Taxonomy" id="1232866"/>
    <lineage>
        <taxon>Bacteria</taxon>
        <taxon>Pseudomonadati</taxon>
        <taxon>Pseudomonadota</taxon>
        <taxon>Betaproteobacteria</taxon>
        <taxon>Burkholderiales</taxon>
        <taxon>Burkholderiaceae</taxon>
        <taxon>Caballeronia</taxon>
    </lineage>
</organism>
<evidence type="ECO:0000256" key="1">
    <source>
        <dbReference type="ARBA" id="ARBA00004141"/>
    </source>
</evidence>
<evidence type="ECO:0000256" key="3">
    <source>
        <dbReference type="ARBA" id="ARBA00022989"/>
    </source>
</evidence>
<evidence type="ECO:0000259" key="6">
    <source>
        <dbReference type="Pfam" id="PF04932"/>
    </source>
</evidence>
<feature type="transmembrane region" description="Helical" evidence="5">
    <location>
        <begin position="376"/>
        <end position="400"/>
    </location>
</feature>
<dbReference type="PANTHER" id="PTHR37422">
    <property type="entry name" value="TEICHURONIC ACID BIOSYNTHESIS PROTEIN TUAE"/>
    <property type="match status" value="1"/>
</dbReference>
<feature type="domain" description="O-antigen ligase-related" evidence="6">
    <location>
        <begin position="192"/>
        <end position="387"/>
    </location>
</feature>
<keyword evidence="4 5" id="KW-0472">Membrane</keyword>
<feature type="transmembrane region" description="Helical" evidence="5">
    <location>
        <begin position="92"/>
        <end position="113"/>
    </location>
</feature>
<keyword evidence="2 5" id="KW-0812">Transmembrane</keyword>
<gene>
    <name evidence="7" type="ORF">AWB69_03009</name>
</gene>
<feature type="transmembrane region" description="Helical" evidence="5">
    <location>
        <begin position="157"/>
        <end position="180"/>
    </location>
</feature>
<reference evidence="7 8" key="1">
    <citation type="submission" date="2016-01" db="EMBL/GenBank/DDBJ databases">
        <authorList>
            <person name="Oliw E.H."/>
        </authorList>
    </citation>
    <scope>NUCLEOTIDE SEQUENCE [LARGE SCALE GENOMIC DNA]</scope>
    <source>
        <strain evidence="7">LMG 27134</strain>
    </source>
</reference>
<evidence type="ECO:0000256" key="5">
    <source>
        <dbReference type="SAM" id="Phobius"/>
    </source>
</evidence>
<dbReference type="Proteomes" id="UP000054683">
    <property type="component" value="Unassembled WGS sequence"/>
</dbReference>
<dbReference type="EMBL" id="FCOK02000017">
    <property type="protein sequence ID" value="SAL33562.1"/>
    <property type="molecule type" value="Genomic_DNA"/>
</dbReference>
<dbReference type="OrthoDB" id="1013669at2"/>
<evidence type="ECO:0000313" key="7">
    <source>
        <dbReference type="EMBL" id="SAL33562.1"/>
    </source>
</evidence>
<dbReference type="AlphaFoldDB" id="A0A158GND5"/>
<accession>A0A158GND5</accession>
<comment type="subcellular location">
    <subcellularLocation>
        <location evidence="1">Membrane</location>
        <topology evidence="1">Multi-pass membrane protein</topology>
    </subcellularLocation>
</comment>
<feature type="transmembrane region" description="Helical" evidence="5">
    <location>
        <begin position="9"/>
        <end position="27"/>
    </location>
</feature>
<keyword evidence="7" id="KW-0449">Lipoprotein</keyword>
<sequence length="483" mass="52641">MINLRLQSWAGEALSVVCAVLLFVGMFDHMTAIKYIGIGILIAIVASFAVKSLLTNSRERDFPASSLLIALGVWALWTLMSAAWSVNPDATLHAWLDEIAYPLAAFYAFWLVGQSPLKQQRLLQNVAWATCLILAAISVVYFHYLDPGAPKPGLMHFYARVGHSSTLALMAIPLFATMAAKTETRIRGLTGVLFCVVIGGATLNRFFWIALAVVAVVLVWPRSSRERVRAWTALGALLVVTLVAVAFSNKLRLMSPAVGSVAAPAVQVSSSTPEVLRVVARAPDLQLAAIESAPAPKPVTLIEHLRVVSGINRAMRSDARPRIWEFYGSQVAKHPWIGIGFGKPLPSLAYGSLVPDDLFKLDGNVRTHAHNLFLNTLLQVGIVGLILQLAALGCLAYQFFAVRLTHPQWYRAGLALILGMLAKNLTDDFMWQSTMLMFWSYCGWLLGQSAIRLNTLGATTGGYREAPHSVDAKPAERELEAVG</sequence>
<dbReference type="InterPro" id="IPR051533">
    <property type="entry name" value="WaaL-like"/>
</dbReference>
<evidence type="ECO:0000313" key="8">
    <source>
        <dbReference type="Proteomes" id="UP000054683"/>
    </source>
</evidence>
<dbReference type="InterPro" id="IPR007016">
    <property type="entry name" value="O-antigen_ligase-rel_domated"/>
</dbReference>
<keyword evidence="3 5" id="KW-1133">Transmembrane helix</keyword>
<dbReference type="GO" id="GO:0016020">
    <property type="term" value="C:membrane"/>
    <property type="evidence" value="ECO:0007669"/>
    <property type="project" value="UniProtKB-SubCell"/>
</dbReference>
<feature type="transmembrane region" description="Helical" evidence="5">
    <location>
        <begin position="230"/>
        <end position="247"/>
    </location>
</feature>
<name>A0A158GND5_9BURK</name>
<feature type="transmembrane region" description="Helical" evidence="5">
    <location>
        <begin position="192"/>
        <end position="218"/>
    </location>
</feature>
<dbReference type="Pfam" id="PF04932">
    <property type="entry name" value="Wzy_C"/>
    <property type="match status" value="1"/>
</dbReference>
<feature type="transmembrane region" description="Helical" evidence="5">
    <location>
        <begin position="429"/>
        <end position="447"/>
    </location>
</feature>
<evidence type="ECO:0000256" key="2">
    <source>
        <dbReference type="ARBA" id="ARBA00022692"/>
    </source>
</evidence>
<feature type="transmembrane region" description="Helical" evidence="5">
    <location>
        <begin position="125"/>
        <end position="145"/>
    </location>
</feature>
<dbReference type="PANTHER" id="PTHR37422:SF23">
    <property type="entry name" value="TEICHURONIC ACID BIOSYNTHESIS PROTEIN TUAE"/>
    <property type="match status" value="1"/>
</dbReference>
<protein>
    <submittedName>
        <fullName evidence="7">Lipoprotein</fullName>
    </submittedName>
</protein>